<dbReference type="InterPro" id="IPR036787">
    <property type="entry name" value="T_IF-3_N_sf"/>
</dbReference>
<dbReference type="Proteomes" id="UP000176300">
    <property type="component" value="Unassembled WGS sequence"/>
</dbReference>
<protein>
    <recommendedName>
        <fullName evidence="4 5">Translation initiation factor IF-3</fullName>
    </recommendedName>
</protein>
<dbReference type="InterPro" id="IPR036788">
    <property type="entry name" value="T_IF-3_C_sf"/>
</dbReference>
<dbReference type="InterPro" id="IPR019813">
    <property type="entry name" value="Translation_initiation_fac3_CS"/>
</dbReference>
<evidence type="ECO:0000313" key="8">
    <source>
        <dbReference type="EMBL" id="OGH83461.1"/>
    </source>
</evidence>
<comment type="caution">
    <text evidence="8">The sequence shown here is derived from an EMBL/GenBank/DDBJ whole genome shotgun (WGS) entry which is preliminary data.</text>
</comment>
<dbReference type="InterPro" id="IPR019814">
    <property type="entry name" value="Translation_initiation_fac_3_N"/>
</dbReference>
<comment type="function">
    <text evidence="5">IF-3 binds to the 30S ribosomal subunit and shifts the equilibrium between 70S ribosomes and their 50S and 30S subunits in favor of the free subunits, thus enhancing the availability of 30S subunits on which protein synthesis initiation begins.</text>
</comment>
<keyword evidence="3 5" id="KW-0648">Protein biosynthesis</keyword>
<dbReference type="PANTHER" id="PTHR10938:SF0">
    <property type="entry name" value="TRANSLATION INITIATION FACTOR IF-3, MITOCHONDRIAL"/>
    <property type="match status" value="1"/>
</dbReference>
<dbReference type="InterPro" id="IPR019815">
    <property type="entry name" value="Translation_initiation_fac_3_C"/>
</dbReference>
<evidence type="ECO:0000313" key="9">
    <source>
        <dbReference type="Proteomes" id="UP000176300"/>
    </source>
</evidence>
<proteinExistence type="inferred from homology"/>
<keyword evidence="2 5" id="KW-0396">Initiation factor</keyword>
<dbReference type="GO" id="GO:0032790">
    <property type="term" value="P:ribosome disassembly"/>
    <property type="evidence" value="ECO:0007669"/>
    <property type="project" value="TreeGrafter"/>
</dbReference>
<gene>
    <name evidence="8" type="ORF">A2373_03980</name>
</gene>
<dbReference type="SUPFAM" id="SSF55200">
    <property type="entry name" value="Translation initiation factor IF3, C-terminal domain"/>
    <property type="match status" value="1"/>
</dbReference>
<feature type="domain" description="Translation initiation factor 3 C-terminal" evidence="6">
    <location>
        <begin position="96"/>
        <end position="180"/>
    </location>
</feature>
<evidence type="ECO:0000256" key="5">
    <source>
        <dbReference type="RuleBase" id="RU000646"/>
    </source>
</evidence>
<dbReference type="InterPro" id="IPR001288">
    <property type="entry name" value="Translation_initiation_fac_3"/>
</dbReference>
<dbReference type="AlphaFoldDB" id="A0A1F6NHW8"/>
<dbReference type="Gene3D" id="3.30.110.10">
    <property type="entry name" value="Translation initiation factor 3 (IF-3), C-terminal domain"/>
    <property type="match status" value="1"/>
</dbReference>
<comment type="subcellular location">
    <subcellularLocation>
        <location evidence="5">Cytoplasm</location>
    </subcellularLocation>
</comment>
<dbReference type="GO" id="GO:0005737">
    <property type="term" value="C:cytoplasm"/>
    <property type="evidence" value="ECO:0007669"/>
    <property type="project" value="UniProtKB-SubCell"/>
</dbReference>
<dbReference type="Gene3D" id="3.10.20.80">
    <property type="entry name" value="Translation initiation factor 3 (IF-3), N-terminal domain"/>
    <property type="match status" value="1"/>
</dbReference>
<dbReference type="NCBIfam" id="TIGR00168">
    <property type="entry name" value="infC"/>
    <property type="match status" value="1"/>
</dbReference>
<dbReference type="STRING" id="1798697.A2373_03980"/>
<organism evidence="8 9">
    <name type="scientific">Candidatus Magasanikbacteria bacterium RIFOXYB1_FULL_40_15</name>
    <dbReference type="NCBI Taxonomy" id="1798697"/>
    <lineage>
        <taxon>Bacteria</taxon>
        <taxon>Candidatus Magasanikiibacteriota</taxon>
    </lineage>
</organism>
<dbReference type="GO" id="GO:0043022">
    <property type="term" value="F:ribosome binding"/>
    <property type="evidence" value="ECO:0007669"/>
    <property type="project" value="TreeGrafter"/>
</dbReference>
<sequence length="183" mass="21342">MRISRRKRPDKPLIPHYNLNERIRVPEVRLLDEEGNNIGVLPVAEALQKAKEQELDLVEINPKANPPVAKLIDFTRFKYQKEKEMRKQKISSHVSDIKGVRLSIRIGDHDFDIRVAQAEKFIDRGDKVKPEIMLKGRENAHPEIAFEVIKRFFSKLNELVEVRYEQDPIKQGNKITSIIIKKS</sequence>
<evidence type="ECO:0000256" key="2">
    <source>
        <dbReference type="ARBA" id="ARBA00022540"/>
    </source>
</evidence>
<dbReference type="PANTHER" id="PTHR10938">
    <property type="entry name" value="TRANSLATION INITIATION FACTOR IF-3"/>
    <property type="match status" value="1"/>
</dbReference>
<evidence type="ECO:0000259" key="7">
    <source>
        <dbReference type="Pfam" id="PF05198"/>
    </source>
</evidence>
<dbReference type="PROSITE" id="PS00938">
    <property type="entry name" value="IF3"/>
    <property type="match status" value="1"/>
</dbReference>
<dbReference type="GO" id="GO:0003743">
    <property type="term" value="F:translation initiation factor activity"/>
    <property type="evidence" value="ECO:0007669"/>
    <property type="project" value="UniProtKB-UniRule"/>
</dbReference>
<feature type="domain" description="Translation initiation factor 3 N-terminal" evidence="7">
    <location>
        <begin position="19"/>
        <end position="87"/>
    </location>
</feature>
<comment type="subunit">
    <text evidence="5">Monomer.</text>
</comment>
<reference evidence="8 9" key="1">
    <citation type="journal article" date="2016" name="Nat. Commun.">
        <title>Thousands of microbial genomes shed light on interconnected biogeochemical processes in an aquifer system.</title>
        <authorList>
            <person name="Anantharaman K."/>
            <person name="Brown C.T."/>
            <person name="Hug L.A."/>
            <person name="Sharon I."/>
            <person name="Castelle C.J."/>
            <person name="Probst A.J."/>
            <person name="Thomas B.C."/>
            <person name="Singh A."/>
            <person name="Wilkins M.J."/>
            <person name="Karaoz U."/>
            <person name="Brodie E.L."/>
            <person name="Williams K.H."/>
            <person name="Hubbard S.S."/>
            <person name="Banfield J.F."/>
        </authorList>
    </citation>
    <scope>NUCLEOTIDE SEQUENCE [LARGE SCALE GENOMIC DNA]</scope>
</reference>
<evidence type="ECO:0000259" key="6">
    <source>
        <dbReference type="Pfam" id="PF00707"/>
    </source>
</evidence>
<evidence type="ECO:0000256" key="4">
    <source>
        <dbReference type="NCBIfam" id="TIGR00168"/>
    </source>
</evidence>
<comment type="similarity">
    <text evidence="1 5">Belongs to the IF-3 family.</text>
</comment>
<accession>A0A1F6NHW8</accession>
<evidence type="ECO:0000256" key="3">
    <source>
        <dbReference type="ARBA" id="ARBA00022917"/>
    </source>
</evidence>
<name>A0A1F6NHW8_9BACT</name>
<dbReference type="EMBL" id="MFQS01000012">
    <property type="protein sequence ID" value="OGH83461.1"/>
    <property type="molecule type" value="Genomic_DNA"/>
</dbReference>
<dbReference type="SUPFAM" id="SSF54364">
    <property type="entry name" value="Translation initiation factor IF3, N-terminal domain"/>
    <property type="match status" value="1"/>
</dbReference>
<dbReference type="Pfam" id="PF00707">
    <property type="entry name" value="IF3_C"/>
    <property type="match status" value="1"/>
</dbReference>
<dbReference type="Pfam" id="PF05198">
    <property type="entry name" value="IF3_N"/>
    <property type="match status" value="1"/>
</dbReference>
<evidence type="ECO:0000256" key="1">
    <source>
        <dbReference type="ARBA" id="ARBA00005439"/>
    </source>
</evidence>